<evidence type="ECO:0000256" key="3">
    <source>
        <dbReference type="ARBA" id="ARBA00023136"/>
    </source>
</evidence>
<dbReference type="AlphaFoldDB" id="A0A1W1X1T8"/>
<dbReference type="PROSITE" id="PS51178">
    <property type="entry name" value="PASTA"/>
    <property type="match status" value="2"/>
</dbReference>
<dbReference type="InterPro" id="IPR001460">
    <property type="entry name" value="PCN-bd_Tpept"/>
</dbReference>
<feature type="transmembrane region" description="Helical" evidence="4">
    <location>
        <begin position="12"/>
        <end position="31"/>
    </location>
</feature>
<dbReference type="InterPro" id="IPR005311">
    <property type="entry name" value="PBP_dimer"/>
</dbReference>
<organism evidence="6 7">
    <name type="scientific">Clostridium acidisoli DSM 12555</name>
    <dbReference type="NCBI Taxonomy" id="1121291"/>
    <lineage>
        <taxon>Bacteria</taxon>
        <taxon>Bacillati</taxon>
        <taxon>Bacillota</taxon>
        <taxon>Clostridia</taxon>
        <taxon>Eubacteriales</taxon>
        <taxon>Clostridiaceae</taxon>
        <taxon>Clostridium</taxon>
    </lineage>
</organism>
<dbReference type="SUPFAM" id="SSF54184">
    <property type="entry name" value="Penicillin-binding protein 2x (pbp-2x), c-terminal domain"/>
    <property type="match status" value="2"/>
</dbReference>
<dbReference type="InterPro" id="IPR050515">
    <property type="entry name" value="Beta-lactam/transpept"/>
</dbReference>
<dbReference type="PANTHER" id="PTHR30627:SF1">
    <property type="entry name" value="PEPTIDOGLYCAN D,D-TRANSPEPTIDASE FTSI"/>
    <property type="match status" value="1"/>
</dbReference>
<feature type="domain" description="PASTA" evidence="5">
    <location>
        <begin position="667"/>
        <end position="726"/>
    </location>
</feature>
<dbReference type="InterPro" id="IPR005543">
    <property type="entry name" value="PASTA_dom"/>
</dbReference>
<evidence type="ECO:0000256" key="2">
    <source>
        <dbReference type="ARBA" id="ARBA00007171"/>
    </source>
</evidence>
<dbReference type="Gene3D" id="3.40.710.10">
    <property type="entry name" value="DD-peptidase/beta-lactamase superfamily"/>
    <property type="match status" value="1"/>
</dbReference>
<dbReference type="Gene3D" id="3.90.1310.10">
    <property type="entry name" value="Penicillin-binding protein 2a (Domain 2)"/>
    <property type="match status" value="1"/>
</dbReference>
<accession>A0A1W1X1T8</accession>
<dbReference type="CDD" id="cd06576">
    <property type="entry name" value="PASTA_Pbp2x-like_1"/>
    <property type="match status" value="1"/>
</dbReference>
<keyword evidence="7" id="KW-1185">Reference proteome</keyword>
<dbReference type="RefSeq" id="WP_084113602.1">
    <property type="nucleotide sequence ID" value="NZ_FWXH01000002.1"/>
</dbReference>
<dbReference type="SUPFAM" id="SSF56601">
    <property type="entry name" value="beta-lactamase/transpeptidase-like"/>
    <property type="match status" value="1"/>
</dbReference>
<dbReference type="InterPro" id="IPR012338">
    <property type="entry name" value="Beta-lactam/transpept-like"/>
</dbReference>
<sequence>MVKKKYRDKVIIRIRLVFILTFFIVIFALLICQLFKVQVILSPKYKKLAIEQWTSEVKISAKRGRILDKNENELAVSGNVYRIDLDLDTMRSYLKKNNSINIETLAEKLANDIGKPKEDVKKILNYRLPSGAAAGSATLIRRIPKEEADKVASLKVDGIIISPDTKRYYVNDNLLSQVIGHTNSDGKGLTGVELQYDNYLSGIPGRRIAEIDKNSPNLDYTVSEFSKPQNGKDVVLTIDENIQKIAEKNAQQALTDNKAKAVSIVVENPSTGEILAMTNKPDYNPNDPWEKGKSSDELQKEWRNRAVSDAFEPGSIFKVITSTAAMEEKVVKEDDKFNCNGSIVIANKIIHCWKRTGHGAETFVDIIKNSCNVGFAILGQRLGAENLNKWINIFGFGQKTGIDLPGEAKGIIKATNKIGPVDLATIAFGQANTVSMVQYLSAFNTIANNGVWVRPHVMEKIVHYDSNNKEIVDKKYDNYGEKKIVDPEVAKKLRGYLEKVISEGGGKKAFIDGYQIAGKTGTAQKPNPNGGGYESGKYIASFAGMAPASNPKVTVLISIDEPDPSNYYAGQIATPVAKQMFSDIFNYLNIKVDASNNDVLNSMLNDVVVPNVRGMKSQDAYKLLKDNNLAFDQLQGADTITDISPVPGATVKEGSKVILYTGTTPNYNSNVEVPDLSGLSKDKAEKLLENLGLKANFSGTGIVTDQDEPEGTKVQKGTTINLNLEITGD</sequence>
<gene>
    <name evidence="6" type="ORF">SAMN02745134_00414</name>
</gene>
<dbReference type="NCBIfam" id="TIGR02214">
    <property type="entry name" value="spoVD_pbp"/>
    <property type="match status" value="1"/>
</dbReference>
<dbReference type="Proteomes" id="UP000192468">
    <property type="component" value="Unassembled WGS sequence"/>
</dbReference>
<protein>
    <submittedName>
        <fullName evidence="6">Stage V sporulation protein D (Sporulation-specific penicillin-binding protein)</fullName>
    </submittedName>
</protein>
<keyword evidence="4" id="KW-0812">Transmembrane</keyword>
<dbReference type="GO" id="GO:0005886">
    <property type="term" value="C:plasma membrane"/>
    <property type="evidence" value="ECO:0007669"/>
    <property type="project" value="TreeGrafter"/>
</dbReference>
<dbReference type="CDD" id="cd06575">
    <property type="entry name" value="PASTA_Pbp2x-like_2"/>
    <property type="match status" value="1"/>
</dbReference>
<dbReference type="GO" id="GO:0071555">
    <property type="term" value="P:cell wall organization"/>
    <property type="evidence" value="ECO:0007669"/>
    <property type="project" value="TreeGrafter"/>
</dbReference>
<comment type="similarity">
    <text evidence="2">Belongs to the transpeptidase family.</text>
</comment>
<dbReference type="InterPro" id="IPR036138">
    <property type="entry name" value="PBP_dimer_sf"/>
</dbReference>
<dbReference type="Pfam" id="PF03793">
    <property type="entry name" value="PASTA"/>
    <property type="match status" value="2"/>
</dbReference>
<dbReference type="Pfam" id="PF00905">
    <property type="entry name" value="Transpeptidase"/>
    <property type="match status" value="1"/>
</dbReference>
<dbReference type="GO" id="GO:0008658">
    <property type="term" value="F:penicillin binding"/>
    <property type="evidence" value="ECO:0007669"/>
    <property type="project" value="InterPro"/>
</dbReference>
<evidence type="ECO:0000256" key="1">
    <source>
        <dbReference type="ARBA" id="ARBA00004370"/>
    </source>
</evidence>
<feature type="domain" description="PASTA" evidence="5">
    <location>
        <begin position="603"/>
        <end position="663"/>
    </location>
</feature>
<dbReference type="SMART" id="SM00740">
    <property type="entry name" value="PASTA"/>
    <property type="match status" value="2"/>
</dbReference>
<keyword evidence="4" id="KW-1133">Transmembrane helix</keyword>
<evidence type="ECO:0000256" key="4">
    <source>
        <dbReference type="SAM" id="Phobius"/>
    </source>
</evidence>
<dbReference type="PANTHER" id="PTHR30627">
    <property type="entry name" value="PEPTIDOGLYCAN D,D-TRANSPEPTIDASE"/>
    <property type="match status" value="1"/>
</dbReference>
<dbReference type="Pfam" id="PF03717">
    <property type="entry name" value="PBP_dimer"/>
    <property type="match status" value="1"/>
</dbReference>
<evidence type="ECO:0000313" key="7">
    <source>
        <dbReference type="Proteomes" id="UP000192468"/>
    </source>
</evidence>
<dbReference type="EMBL" id="FWXH01000002">
    <property type="protein sequence ID" value="SMC17730.1"/>
    <property type="molecule type" value="Genomic_DNA"/>
</dbReference>
<dbReference type="STRING" id="1121291.SAMN02745134_00414"/>
<dbReference type="OrthoDB" id="9804124at2"/>
<dbReference type="SUPFAM" id="SSF56519">
    <property type="entry name" value="Penicillin binding protein dimerisation domain"/>
    <property type="match status" value="1"/>
</dbReference>
<comment type="subcellular location">
    <subcellularLocation>
        <location evidence="1">Membrane</location>
    </subcellularLocation>
</comment>
<name>A0A1W1X1T8_9CLOT</name>
<dbReference type="Gene3D" id="3.30.450.330">
    <property type="match status" value="1"/>
</dbReference>
<evidence type="ECO:0000313" key="6">
    <source>
        <dbReference type="EMBL" id="SMC17730.1"/>
    </source>
</evidence>
<proteinExistence type="inferred from homology"/>
<evidence type="ECO:0000259" key="5">
    <source>
        <dbReference type="PROSITE" id="PS51178"/>
    </source>
</evidence>
<reference evidence="6 7" key="1">
    <citation type="submission" date="2017-04" db="EMBL/GenBank/DDBJ databases">
        <authorList>
            <person name="Afonso C.L."/>
            <person name="Miller P.J."/>
            <person name="Scott M.A."/>
            <person name="Spackman E."/>
            <person name="Goraichik I."/>
            <person name="Dimitrov K.M."/>
            <person name="Suarez D.L."/>
            <person name="Swayne D.E."/>
        </authorList>
    </citation>
    <scope>NUCLEOTIDE SEQUENCE [LARGE SCALE GENOMIC DNA]</scope>
    <source>
        <strain evidence="6 7">DSM 12555</strain>
    </source>
</reference>
<dbReference type="Gene3D" id="3.30.10.20">
    <property type="match status" value="2"/>
</dbReference>
<keyword evidence="3 4" id="KW-0472">Membrane</keyword>
<dbReference type="InterPro" id="IPR011927">
    <property type="entry name" value="SpoVD_pbp"/>
</dbReference>